<evidence type="ECO:0000256" key="2">
    <source>
        <dbReference type="SAM" id="MobiDB-lite"/>
    </source>
</evidence>
<dbReference type="InterPro" id="IPR003676">
    <property type="entry name" value="SAUR_fam"/>
</dbReference>
<accession>A0AAQ3K666</accession>
<dbReference type="GO" id="GO:0009733">
    <property type="term" value="P:response to auxin"/>
    <property type="evidence" value="ECO:0007669"/>
    <property type="project" value="InterPro"/>
</dbReference>
<sequence>MEIAKEKKGLIVKAFERCRSLARRRGRPSSDVATPRSKPWQRSKSAGGRLRGGCFTVYVGPSKERFVIKMECVSHPLFKVLLDEAEVAYGFASPGPVELPCDVELFHKVMCEIDQEMAAARRSDCGFVRCYSAGSSQYQLLTPSRLIVSGHLI</sequence>
<dbReference type="PANTHER" id="PTHR31374">
    <property type="entry name" value="AUXIN-INDUCED PROTEIN-LIKE-RELATED"/>
    <property type="match status" value="1"/>
</dbReference>
<protein>
    <submittedName>
        <fullName evidence="3">Auxin-responsive protein SAUR72-like</fullName>
    </submittedName>
</protein>
<dbReference type="EMBL" id="CP136892">
    <property type="protein sequence ID" value="WOL02469.1"/>
    <property type="molecule type" value="Genomic_DNA"/>
</dbReference>
<evidence type="ECO:0000256" key="1">
    <source>
        <dbReference type="ARBA" id="ARBA00006974"/>
    </source>
</evidence>
<proteinExistence type="inferred from homology"/>
<comment type="similarity">
    <text evidence="1">Belongs to the ARG7 family.</text>
</comment>
<gene>
    <name evidence="3" type="ORF">Cni_G11188</name>
</gene>
<reference evidence="3 4" key="1">
    <citation type="submission" date="2023-10" db="EMBL/GenBank/DDBJ databases">
        <title>Chromosome-scale genome assembly provides insights into flower coloration mechanisms of Canna indica.</title>
        <authorList>
            <person name="Li C."/>
        </authorList>
    </citation>
    <scope>NUCLEOTIDE SEQUENCE [LARGE SCALE GENOMIC DNA]</scope>
    <source>
        <tissue evidence="3">Flower</tissue>
    </source>
</reference>
<evidence type="ECO:0000313" key="3">
    <source>
        <dbReference type="EMBL" id="WOL02469.1"/>
    </source>
</evidence>
<feature type="region of interest" description="Disordered" evidence="2">
    <location>
        <begin position="22"/>
        <end position="47"/>
    </location>
</feature>
<keyword evidence="4" id="KW-1185">Reference proteome</keyword>
<organism evidence="3 4">
    <name type="scientific">Canna indica</name>
    <name type="common">Indian-shot</name>
    <dbReference type="NCBI Taxonomy" id="4628"/>
    <lineage>
        <taxon>Eukaryota</taxon>
        <taxon>Viridiplantae</taxon>
        <taxon>Streptophyta</taxon>
        <taxon>Embryophyta</taxon>
        <taxon>Tracheophyta</taxon>
        <taxon>Spermatophyta</taxon>
        <taxon>Magnoliopsida</taxon>
        <taxon>Liliopsida</taxon>
        <taxon>Zingiberales</taxon>
        <taxon>Cannaceae</taxon>
        <taxon>Canna</taxon>
    </lineage>
</organism>
<dbReference type="Pfam" id="PF02519">
    <property type="entry name" value="Auxin_inducible"/>
    <property type="match status" value="1"/>
</dbReference>
<dbReference type="AlphaFoldDB" id="A0AAQ3K666"/>
<evidence type="ECO:0000313" key="4">
    <source>
        <dbReference type="Proteomes" id="UP001327560"/>
    </source>
</evidence>
<dbReference type="Proteomes" id="UP001327560">
    <property type="component" value="Chromosome 3"/>
</dbReference>
<dbReference type="PANTHER" id="PTHR31374:SF118">
    <property type="entry name" value="OS01G0924966 PROTEIN"/>
    <property type="match status" value="1"/>
</dbReference>
<name>A0AAQ3K666_9LILI</name>